<evidence type="ECO:0008006" key="3">
    <source>
        <dbReference type="Google" id="ProtNLM"/>
    </source>
</evidence>
<comment type="caution">
    <text evidence="1">The sequence shown here is derived from an EMBL/GenBank/DDBJ whole genome shotgun (WGS) entry which is preliminary data.</text>
</comment>
<dbReference type="RefSeq" id="WP_120519261.1">
    <property type="nucleotide sequence ID" value="NZ_QXZY01000017.1"/>
</dbReference>
<organism evidence="1 2">
    <name type="scientific">Chitinophaga barathri</name>
    <dbReference type="NCBI Taxonomy" id="1647451"/>
    <lineage>
        <taxon>Bacteria</taxon>
        <taxon>Pseudomonadati</taxon>
        <taxon>Bacteroidota</taxon>
        <taxon>Chitinophagia</taxon>
        <taxon>Chitinophagales</taxon>
        <taxon>Chitinophagaceae</taxon>
        <taxon>Chitinophaga</taxon>
    </lineage>
</organism>
<evidence type="ECO:0000313" key="1">
    <source>
        <dbReference type="EMBL" id="RPD38106.1"/>
    </source>
</evidence>
<dbReference type="Pfam" id="PF09357">
    <property type="entry name" value="RteC"/>
    <property type="match status" value="1"/>
</dbReference>
<protein>
    <recommendedName>
        <fullName evidence="3">Tetracycline regulation of excision, RteC</fullName>
    </recommendedName>
</protein>
<evidence type="ECO:0000313" key="2">
    <source>
        <dbReference type="Proteomes" id="UP000279089"/>
    </source>
</evidence>
<keyword evidence="2" id="KW-1185">Reference proteome</keyword>
<accession>A0A3N4M947</accession>
<dbReference type="AlphaFoldDB" id="A0A3N4M947"/>
<reference evidence="2" key="1">
    <citation type="submission" date="2018-11" db="EMBL/GenBank/DDBJ databases">
        <title>Chitinophaga lutea sp.nov., isolate from arsenic contaminated soil.</title>
        <authorList>
            <person name="Zong Y."/>
        </authorList>
    </citation>
    <scope>NUCLEOTIDE SEQUENCE [LARGE SCALE GENOMIC DNA]</scope>
    <source>
        <strain evidence="2">YLT18</strain>
    </source>
</reference>
<dbReference type="Proteomes" id="UP000279089">
    <property type="component" value="Unassembled WGS sequence"/>
</dbReference>
<dbReference type="OrthoDB" id="790983at2"/>
<proteinExistence type="predicted"/>
<dbReference type="EMBL" id="RMBX01000018">
    <property type="protein sequence ID" value="RPD38106.1"/>
    <property type="molecule type" value="Genomic_DNA"/>
</dbReference>
<name>A0A3N4M947_9BACT</name>
<gene>
    <name evidence="1" type="ORF">EG028_26695</name>
</gene>
<sequence length="274" mass="32536">MKSYFTQLLANLEQDLAEIETRIPNVLERYKTGAQLADRAAARLKESVPERFSNTATEIYFFKNIQPQILSRKIYYSQLFRIEADRPKSIRDDYKKFLDQELHRITMFFEVHNALYLYYRGGAIEKDQQYFLRGSYYNNEYPTDLDGVLDTRYCTVTSFRLAELIALEDVSKYIIGKLEQIYALPRNLHYKPRLRWTESKTDLVELVYALHLNGSFNNGSAELKQIFEWLENSLEIDFGNVYSNFRDIRMRKKETASFLTRLKDGLLKRIEEME</sequence>
<dbReference type="InterPro" id="IPR018534">
    <property type="entry name" value="Tet_reg_excision_RteC"/>
</dbReference>